<evidence type="ECO:0000313" key="7">
    <source>
        <dbReference type="Proteomes" id="UP000198309"/>
    </source>
</evidence>
<feature type="region of interest" description="Disordered" evidence="2">
    <location>
        <begin position="952"/>
        <end position="1008"/>
    </location>
</feature>
<evidence type="ECO:0000256" key="1">
    <source>
        <dbReference type="ARBA" id="ARBA00023098"/>
    </source>
</evidence>
<dbReference type="Pfam" id="PF01734">
    <property type="entry name" value="Patatin"/>
    <property type="match status" value="1"/>
</dbReference>
<evidence type="ECO:0000313" key="5">
    <source>
        <dbReference type="EMBL" id="SDK13128.1"/>
    </source>
</evidence>
<keyword evidence="3" id="KW-0812">Transmembrane</keyword>
<dbReference type="EMBL" id="FNEC01000029">
    <property type="protein sequence ID" value="SDK13128.1"/>
    <property type="molecule type" value="Genomic_DNA"/>
</dbReference>
<protein>
    <submittedName>
        <fullName evidence="5">Patatin-like phospholipase</fullName>
    </submittedName>
</protein>
<keyword evidence="3" id="KW-1133">Transmembrane helix</keyword>
<feature type="transmembrane region" description="Helical" evidence="3">
    <location>
        <begin position="139"/>
        <end position="161"/>
    </location>
</feature>
<gene>
    <name evidence="5" type="ORF">SAMN05216189_102964</name>
    <name evidence="6" type="ORF">SAMN06295949_11165</name>
</gene>
<evidence type="ECO:0000313" key="6">
    <source>
        <dbReference type="EMBL" id="SNS98628.1"/>
    </source>
</evidence>
<accession>A0A239IZK0</accession>
<keyword evidence="3" id="KW-0472">Membrane</keyword>
<dbReference type="RefSeq" id="WP_139210227.1">
    <property type="nucleotide sequence ID" value="NZ_FNEC01000029.1"/>
</dbReference>
<feature type="transmembrane region" description="Helical" evidence="3">
    <location>
        <begin position="240"/>
        <end position="259"/>
    </location>
</feature>
<feature type="transmembrane region" description="Helical" evidence="3">
    <location>
        <begin position="354"/>
        <end position="377"/>
    </location>
</feature>
<feature type="transmembrane region" description="Helical" evidence="3">
    <location>
        <begin position="312"/>
        <end position="334"/>
    </location>
</feature>
<dbReference type="AlphaFoldDB" id="A0A239IZK0"/>
<dbReference type="GO" id="GO:0004623">
    <property type="term" value="F:phospholipase A2 activity"/>
    <property type="evidence" value="ECO:0007669"/>
    <property type="project" value="TreeGrafter"/>
</dbReference>
<name>A0A239IZK0_9PSED</name>
<reference evidence="5 8" key="1">
    <citation type="submission" date="2016-10" db="EMBL/GenBank/DDBJ databases">
        <authorList>
            <person name="de Groot N.N."/>
        </authorList>
    </citation>
    <scope>NUCLEOTIDE SEQUENCE [LARGE SCALE GENOMIC DNA]</scope>
    <source>
        <strain evidence="5 8">CCM 7361</strain>
    </source>
</reference>
<dbReference type="GO" id="GO:0046475">
    <property type="term" value="P:glycerophospholipid catabolic process"/>
    <property type="evidence" value="ECO:0007669"/>
    <property type="project" value="TreeGrafter"/>
</dbReference>
<dbReference type="Proteomes" id="UP000198309">
    <property type="component" value="Unassembled WGS sequence"/>
</dbReference>
<organism evidence="5 8">
    <name type="scientific">Pseudomonas delhiensis</name>
    <dbReference type="NCBI Taxonomy" id="366289"/>
    <lineage>
        <taxon>Bacteria</taxon>
        <taxon>Pseudomonadati</taxon>
        <taxon>Pseudomonadota</taxon>
        <taxon>Gammaproteobacteria</taxon>
        <taxon>Pseudomonadales</taxon>
        <taxon>Pseudomonadaceae</taxon>
        <taxon>Pseudomonas</taxon>
    </lineage>
</organism>
<reference evidence="6 7" key="2">
    <citation type="submission" date="2017-06" db="EMBL/GenBank/DDBJ databases">
        <authorList>
            <person name="Varghese N."/>
            <person name="Submissions S."/>
        </authorList>
    </citation>
    <scope>NUCLEOTIDE SEQUENCE [LARGE SCALE GENOMIC DNA]</scope>
    <source>
        <strain evidence="6 7">RLD-1</strain>
    </source>
</reference>
<dbReference type="GO" id="GO:0005829">
    <property type="term" value="C:cytosol"/>
    <property type="evidence" value="ECO:0007669"/>
    <property type="project" value="TreeGrafter"/>
</dbReference>
<dbReference type="Proteomes" id="UP000199693">
    <property type="component" value="Unassembled WGS sequence"/>
</dbReference>
<feature type="transmembrane region" description="Helical" evidence="3">
    <location>
        <begin position="173"/>
        <end position="196"/>
    </location>
</feature>
<dbReference type="SUPFAM" id="SSF52151">
    <property type="entry name" value="FabD/lysophospholipase-like"/>
    <property type="match status" value="2"/>
</dbReference>
<feature type="transmembrane region" description="Helical" evidence="3">
    <location>
        <begin position="208"/>
        <end position="228"/>
    </location>
</feature>
<evidence type="ECO:0000259" key="4">
    <source>
        <dbReference type="Pfam" id="PF01734"/>
    </source>
</evidence>
<sequence length="1118" mass="120995">MPRRHANLRDQEQALLRQRRAQAGIDVPADFSWGLALSGGGVRSATFNFGLLRALAKNHVLKRFDYLSTVSGGGYVGAMLGRLYGPAQGAREVENGLAADDSLLLWWLRNNGRYLAPAGGRDLLMAGASMLRGFMATQLEIGILLLCIGMFTVLPHVLLGLVGTPPVFLGNLWSLWFLLVPLLLLAAGALCWAYWFSRDRQDHALRDLLSVLLALLAALALAVQGLWPQLQSDIELGPRLLAYATLVGALLIAPLGWLLRLPLRACPPDQQRLRLTHWLGWVLLGGAGVLLLGACEAATWHLVVRLRESGNFTLISSSVLGSTGLAVVLLRALLPTLLERLRQQGLPTAYGSQLANLLGLALLAFLLLAWLTLLQAFLYLGGNLLSPGAAMQPWLPLLYWALVLAALGFYIGISGANLTQLNLASLHYFYRSRLARTYVAVANHGGPEARFPASLLVPAERRLIEGIESLREILPGDDVALGDYQPHAYGGPLHLINCCINQTLDDRTHSYNADRKGVALTVSALGVETGTHGPQAPEGLERGSLAQWATISGAALSTGMGSRTSAGLAALVFMTGLRLGFWLPNPTRAAETGWRARLAKYLATRAEMLAQFPGLRAPFWYLSDGGHFDNSGVYALLKREVDLIVASDCGADPRYLFEDLENLVRKAKIDYDADIEFIDPQSLARVSGGDARPLLFGTPESISPDCGREYLLLARITYASHRRGTLLVVKPHRCDSPLLELPFDLVGYADRNPAFPQQGTDDQFFDESQWEAYHQLGLALGSVLSRDFLQRLPGWADLASIVTLTAVGQPAPANAPNRRQRIAQNVRTTLGVGLSASLVVALWQGLEQYRGSIADSESKYASQLEAIADLYAKGNKVSDALRTRIGHLENFASRNGLSVEFASDMRTLFERASTACANGTESADCNYLRQLTSDPHPNSPVQQYWFGFTPLPEDNPALASAPPPPPPPPPAAPASAPPVAAEMAPPPAMTAGAAPTPAAEPEGNPCVREGRRPVVLYTQIYSSDEQRPARDFLKLLEGSGISTPGIENVVSAATRRGSPPPLPWPRPTFIYHARRDGECARWLAQKFSDRAVALPLAASLQASPGVIEFWLPAQAKPN</sequence>
<feature type="compositionally biased region" description="Pro residues" evidence="2">
    <location>
        <begin position="961"/>
        <end position="976"/>
    </location>
</feature>
<dbReference type="PANTHER" id="PTHR10728:SF40">
    <property type="entry name" value="PATATIN FAMILY PROTEIN"/>
    <property type="match status" value="1"/>
</dbReference>
<dbReference type="InterPro" id="IPR002641">
    <property type="entry name" value="PNPLA_dom"/>
</dbReference>
<dbReference type="PANTHER" id="PTHR10728">
    <property type="entry name" value="CYTOSOLIC PHOSPHOLIPASE A2"/>
    <property type="match status" value="1"/>
</dbReference>
<dbReference type="Gene3D" id="3.40.1090.10">
    <property type="entry name" value="Cytosolic phospholipase A2 catalytic domain"/>
    <property type="match status" value="2"/>
</dbReference>
<proteinExistence type="predicted"/>
<feature type="transmembrane region" description="Helical" evidence="3">
    <location>
        <begin position="397"/>
        <end position="418"/>
    </location>
</feature>
<keyword evidence="7" id="KW-1185">Reference proteome</keyword>
<evidence type="ECO:0000256" key="3">
    <source>
        <dbReference type="SAM" id="Phobius"/>
    </source>
</evidence>
<evidence type="ECO:0000256" key="2">
    <source>
        <dbReference type="SAM" id="MobiDB-lite"/>
    </source>
</evidence>
<feature type="transmembrane region" description="Helical" evidence="3">
    <location>
        <begin position="279"/>
        <end position="300"/>
    </location>
</feature>
<dbReference type="EMBL" id="FZPC01000011">
    <property type="protein sequence ID" value="SNS98628.1"/>
    <property type="molecule type" value="Genomic_DNA"/>
</dbReference>
<evidence type="ECO:0000313" key="8">
    <source>
        <dbReference type="Proteomes" id="UP000199693"/>
    </source>
</evidence>
<keyword evidence="1" id="KW-0443">Lipid metabolism</keyword>
<dbReference type="InterPro" id="IPR016035">
    <property type="entry name" value="Acyl_Trfase/lysoPLipase"/>
</dbReference>
<feature type="compositionally biased region" description="Low complexity" evidence="2">
    <location>
        <begin position="977"/>
        <end position="1001"/>
    </location>
</feature>
<feature type="domain" description="PNPLA" evidence="4">
    <location>
        <begin position="35"/>
        <end position="111"/>
    </location>
</feature>